<name>A0A2N7UBW6_9GAMM</name>
<organism evidence="1 2">
    <name type="scientific">Billgrantia endophytica</name>
    <dbReference type="NCBI Taxonomy" id="2033802"/>
    <lineage>
        <taxon>Bacteria</taxon>
        <taxon>Pseudomonadati</taxon>
        <taxon>Pseudomonadota</taxon>
        <taxon>Gammaproteobacteria</taxon>
        <taxon>Oceanospirillales</taxon>
        <taxon>Halomonadaceae</taxon>
        <taxon>Billgrantia</taxon>
    </lineage>
</organism>
<keyword evidence="2" id="KW-1185">Reference proteome</keyword>
<evidence type="ECO:0000313" key="1">
    <source>
        <dbReference type="EMBL" id="PMR77939.1"/>
    </source>
</evidence>
<accession>A0A2N7UBW6</accession>
<reference evidence="1 2" key="1">
    <citation type="submission" date="2018-01" db="EMBL/GenBank/DDBJ databases">
        <title>Halomonas endophytica sp. nov., isolated from storage liquid in the stems of Populus euphratica.</title>
        <authorList>
            <person name="Chen C."/>
        </authorList>
    </citation>
    <scope>NUCLEOTIDE SEQUENCE [LARGE SCALE GENOMIC DNA]</scope>
    <source>
        <strain evidence="1 2">MC28</strain>
    </source>
</reference>
<comment type="caution">
    <text evidence="1">The sequence shown here is derived from an EMBL/GenBank/DDBJ whole genome shotgun (WGS) entry which is preliminary data.</text>
</comment>
<proteinExistence type="predicted"/>
<sequence>MMNFIPPIMTRKSVATVTVVEKQIVRWSMTGHALSSALPVVEASRSSVMTATERVGKTWIEFFSSKL</sequence>
<dbReference type="Proteomes" id="UP000235803">
    <property type="component" value="Unassembled WGS sequence"/>
</dbReference>
<evidence type="ECO:0000313" key="2">
    <source>
        <dbReference type="Proteomes" id="UP000235803"/>
    </source>
</evidence>
<dbReference type="AlphaFoldDB" id="A0A2N7UBW6"/>
<protein>
    <submittedName>
        <fullName evidence="1">Uncharacterized protein</fullName>
    </submittedName>
</protein>
<dbReference type="EMBL" id="PNRF01000002">
    <property type="protein sequence ID" value="PMR77939.1"/>
    <property type="molecule type" value="Genomic_DNA"/>
</dbReference>
<gene>
    <name evidence="1" type="ORF">C1H69_01120</name>
</gene>